<reference evidence="3" key="2">
    <citation type="submission" date="2025-09" db="UniProtKB">
        <authorList>
            <consortium name="Ensembl"/>
        </authorList>
    </citation>
    <scope>IDENTIFICATION</scope>
</reference>
<dbReference type="Gene3D" id="3.30.250.20">
    <property type="entry name" value="L1 transposable element, C-terminal domain"/>
    <property type="match status" value="1"/>
</dbReference>
<feature type="region of interest" description="Disordered" evidence="2">
    <location>
        <begin position="1"/>
        <end position="40"/>
    </location>
</feature>
<dbReference type="InterPro" id="IPR004244">
    <property type="entry name" value="Transposase_22"/>
</dbReference>
<reference evidence="3" key="1">
    <citation type="submission" date="2025-08" db="UniProtKB">
        <authorList>
            <consortium name="Ensembl"/>
        </authorList>
    </citation>
    <scope>IDENTIFICATION</scope>
</reference>
<dbReference type="InterPro" id="IPR042566">
    <property type="entry name" value="L1_C"/>
</dbReference>
<dbReference type="PANTHER" id="PTHR11505">
    <property type="entry name" value="L1 TRANSPOSABLE ELEMENT-RELATED"/>
    <property type="match status" value="1"/>
</dbReference>
<sequence>MAPPKAQQQLEGTRTSRSEKGRKIQDGGSPISGSSISGLDLEEQDVDLLSNTSPASERAMHDMLQGLLATLQADFKEALQELRRDVQDLGERTDNLETKSDDICLAHNDLVDRHQNLQIAHDALATKFADLEDRSCRNNMRIRGVPEAVVLTDLPAYLMEVFQLLLPSASLQDLLLDRAHRLPKAKHLSPDVPRDVIVRVHFYHIKESLMSAARKGPTLPAPYATLLLFADLSATTLAKRREFLPLTKLLRNHEVAYRWGFPTKLLIWREGRLHAITNIPSGMQLLQEWGFVKEYTPPRVVTTSPLNVSPEWHRVKPK</sequence>
<feature type="coiled-coil region" evidence="1">
    <location>
        <begin position="72"/>
        <end position="99"/>
    </location>
</feature>
<dbReference type="GeneTree" id="ENSGT01010000226093"/>
<evidence type="ECO:0000313" key="3">
    <source>
        <dbReference type="Ensembl" id="ENSLLEP00000016543.1"/>
    </source>
</evidence>
<evidence type="ECO:0000256" key="1">
    <source>
        <dbReference type="SAM" id="Coils"/>
    </source>
</evidence>
<dbReference type="Ensembl" id="ENSLLET00000017173.1">
    <property type="protein sequence ID" value="ENSLLEP00000016543.1"/>
    <property type="gene ID" value="ENSLLEG00000010538.1"/>
</dbReference>
<name>A0A8C5MQW5_9ANUR</name>
<feature type="compositionally biased region" description="Basic and acidic residues" evidence="2">
    <location>
        <begin position="14"/>
        <end position="25"/>
    </location>
</feature>
<protein>
    <submittedName>
        <fullName evidence="3">Uncharacterized protein</fullName>
    </submittedName>
</protein>
<accession>A0A8C5MQW5</accession>
<feature type="compositionally biased region" description="Low complexity" evidence="2">
    <location>
        <begin position="27"/>
        <end position="38"/>
    </location>
</feature>
<organism evidence="3 4">
    <name type="scientific">Leptobrachium leishanense</name>
    <name type="common">Leishan spiny toad</name>
    <dbReference type="NCBI Taxonomy" id="445787"/>
    <lineage>
        <taxon>Eukaryota</taxon>
        <taxon>Metazoa</taxon>
        <taxon>Chordata</taxon>
        <taxon>Craniata</taxon>
        <taxon>Vertebrata</taxon>
        <taxon>Euteleostomi</taxon>
        <taxon>Amphibia</taxon>
        <taxon>Batrachia</taxon>
        <taxon>Anura</taxon>
        <taxon>Pelobatoidea</taxon>
        <taxon>Megophryidae</taxon>
        <taxon>Leptobrachium</taxon>
    </lineage>
</organism>
<evidence type="ECO:0000313" key="4">
    <source>
        <dbReference type="Proteomes" id="UP000694569"/>
    </source>
</evidence>
<proteinExistence type="predicted"/>
<keyword evidence="1" id="KW-0175">Coiled coil</keyword>
<dbReference type="Proteomes" id="UP000694569">
    <property type="component" value="Unplaced"/>
</dbReference>
<dbReference type="OrthoDB" id="9909646at2759"/>
<dbReference type="Gene3D" id="3.30.70.1820">
    <property type="entry name" value="L1 transposable element, RRM domain"/>
    <property type="match status" value="1"/>
</dbReference>
<feature type="compositionally biased region" description="Polar residues" evidence="2">
    <location>
        <begin position="1"/>
        <end position="13"/>
    </location>
</feature>
<keyword evidence="4" id="KW-1185">Reference proteome</keyword>
<dbReference type="AlphaFoldDB" id="A0A8C5MQW5"/>
<evidence type="ECO:0000256" key="2">
    <source>
        <dbReference type="SAM" id="MobiDB-lite"/>
    </source>
</evidence>